<dbReference type="Pfam" id="PF12043">
    <property type="entry name" value="DUF3527"/>
    <property type="match status" value="1"/>
</dbReference>
<evidence type="ECO:0000256" key="1">
    <source>
        <dbReference type="SAM" id="MobiDB-lite"/>
    </source>
</evidence>
<dbReference type="EnsemblPlants" id="MELO3C005676.2.1">
    <property type="protein sequence ID" value="MELO3C005676.2.1"/>
    <property type="gene ID" value="MELO3C005676.2"/>
</dbReference>
<proteinExistence type="predicted"/>
<feature type="compositionally biased region" description="Low complexity" evidence="1">
    <location>
        <begin position="323"/>
        <end position="338"/>
    </location>
</feature>
<evidence type="ECO:0000313" key="2">
    <source>
        <dbReference type="EnsemblPlants" id="MELO3C005676.2.1"/>
    </source>
</evidence>
<accession>A0A9I9CM42</accession>
<dbReference type="AlphaFoldDB" id="A0A9I9CM42"/>
<name>A0A9I9CM42_CUCME</name>
<dbReference type="InterPro" id="IPR021916">
    <property type="entry name" value="DUF3527"/>
</dbReference>
<sequence>MGQETELDFDSLCAVDLSPNTVLPSIPRRSSIKNRSTRKKLKHEDFVLSVKDDFTEIKFGGGHRSRKSNSSSLVELEDNESKCYELNVEDDFTEIRIGRDHSSHKSNSPSVVELEDDKGLKRRSKYLSSEDIGKIEGMGIQGERRKIEISRDDYTSWSSGIVDSLCSSDEEKPERRDLLLSLDTKLNQPSVNKACIGPRSSDSFIEIYSGLENNETVSKDPSNQLGNVTGIRPLQNGKKLFKRDKVHALQKSFSAKVEMLNNHLPLESDLRFRQSPKVHISPFRKMLDPFMKSKSVRSRFSHKVEAGGDKAIKTINLERDETSSTAKSSDSGSNFSNNDNHHNVVASSPVHLHGSLKLEKKHGMPFFEFSQSSPEDVYVAKTWKTGNAFKWVYTFHTQDHHKKSNAGSSGLNQSCKNSLMVGQMQVSCYLSSELRDGGFDNSMVTEFVLYDAARARQSTASQGSCDSIQDAVKPPKSSDTGLVGEPFCVNDGTPLEKSKFQLKHASENCDHGPIDSCPWDSATLHPDLESAAIVMQIPFSKRESLKYKRGDKTSGKLNSAIQNLSKIEQRKDEPPHHTTQETLKVVIPTGNHGLPTVESQGPSTLLDRWRLGGGCDCGGWDMGCPLLVLGTHSSRAENQAHKGKQTFHLFHQGVKDTTPALTMNIVKDGQYAVDFHARLSTLQAFSICVAILHATEACNAVQVDETKELQQCNSLKVLLEEEVKFLIDAVTMEEKKRETRMLKETPSSYLFNPPFSPIARLWKLLDKAPIKEIVKGPSQQPHGLSESGHLISFVGRSKSLLREAEMTIVGETWEDACWGGYQGTFHVKKYRELDN</sequence>
<reference evidence="2" key="1">
    <citation type="submission" date="2023-03" db="UniProtKB">
        <authorList>
            <consortium name="EnsemblPlants"/>
        </authorList>
    </citation>
    <scope>IDENTIFICATION</scope>
</reference>
<protein>
    <recommendedName>
        <fullName evidence="3">DUF3527 domain-containing protein</fullName>
    </recommendedName>
</protein>
<organism evidence="2">
    <name type="scientific">Cucumis melo</name>
    <name type="common">Muskmelon</name>
    <dbReference type="NCBI Taxonomy" id="3656"/>
    <lineage>
        <taxon>Eukaryota</taxon>
        <taxon>Viridiplantae</taxon>
        <taxon>Streptophyta</taxon>
        <taxon>Embryophyta</taxon>
        <taxon>Tracheophyta</taxon>
        <taxon>Spermatophyta</taxon>
        <taxon>Magnoliopsida</taxon>
        <taxon>eudicotyledons</taxon>
        <taxon>Gunneridae</taxon>
        <taxon>Pentapetalae</taxon>
        <taxon>rosids</taxon>
        <taxon>fabids</taxon>
        <taxon>Cucurbitales</taxon>
        <taxon>Cucurbitaceae</taxon>
        <taxon>Benincaseae</taxon>
        <taxon>Cucumis</taxon>
    </lineage>
</organism>
<feature type="region of interest" description="Disordered" evidence="1">
    <location>
        <begin position="317"/>
        <end position="344"/>
    </location>
</feature>
<dbReference type="PANTHER" id="PTHR31390">
    <property type="entry name" value="EXPRESSED PROTEIN"/>
    <property type="match status" value="1"/>
</dbReference>
<dbReference type="PANTHER" id="PTHR31390:SF0">
    <property type="entry name" value="DOMAIN PROTEIN, PUTATIVE (DUF3527)-RELATED"/>
    <property type="match status" value="1"/>
</dbReference>
<evidence type="ECO:0008006" key="3">
    <source>
        <dbReference type="Google" id="ProtNLM"/>
    </source>
</evidence>
<dbReference type="Gramene" id="MELO3C005676.2.1">
    <property type="protein sequence ID" value="MELO3C005676.2.1"/>
    <property type="gene ID" value="MELO3C005676.2"/>
</dbReference>